<evidence type="ECO:0000313" key="1">
    <source>
        <dbReference type="EMBL" id="KAA0939287.1"/>
    </source>
</evidence>
<gene>
    <name evidence="1" type="ORF">FGF04_12285</name>
</gene>
<dbReference type="Proteomes" id="UP000324965">
    <property type="component" value="Unassembled WGS sequence"/>
</dbReference>
<sequence>MEKSGTSTRLTGAVQDLTSELVSALRSGGPFRLAHGVPGADDGIALAAVRVMGADAVLPSVLHDVPPGSDDLAVFSRAVHAYPPPAGASPASAWSHWAMERALRTLDGSADTPPDGVPGRGTEPRAAWLEDASWQSLTHQLAVLAPLAVPGADSAVARVARGRPVDVARGFVRAVRRRDWLQAAGAGRWLVLLDGVPETLGLETGLAFVAQMGGDDPRVALQVEAAQLMRIGVRV</sequence>
<keyword evidence="2" id="KW-1185">Reference proteome</keyword>
<organism evidence="1 2">
    <name type="scientific">Streptomyces apricus</name>
    <dbReference type="NCBI Taxonomy" id="1828112"/>
    <lineage>
        <taxon>Bacteria</taxon>
        <taxon>Bacillati</taxon>
        <taxon>Actinomycetota</taxon>
        <taxon>Actinomycetes</taxon>
        <taxon>Kitasatosporales</taxon>
        <taxon>Streptomycetaceae</taxon>
        <taxon>Streptomyces</taxon>
    </lineage>
</organism>
<evidence type="ECO:0000313" key="2">
    <source>
        <dbReference type="Proteomes" id="UP000324965"/>
    </source>
</evidence>
<reference evidence="1 2" key="1">
    <citation type="submission" date="2019-05" db="EMBL/GenBank/DDBJ databases">
        <authorList>
            <person name="Hariharan J."/>
            <person name="Choudoir M.J."/>
            <person name="Diebold P."/>
            <person name="Panke-Buisse K."/>
            <person name="Buckley D.H."/>
        </authorList>
    </citation>
    <scope>NUCLEOTIDE SEQUENCE [LARGE SCALE GENOMIC DNA]</scope>
    <source>
        <strain evidence="1 2">SUN51</strain>
    </source>
</reference>
<proteinExistence type="predicted"/>
<dbReference type="AlphaFoldDB" id="A0A5B0BC09"/>
<dbReference type="RefSeq" id="WP_149511345.1">
    <property type="nucleotide sequence ID" value="NZ_VDFC01000035.1"/>
</dbReference>
<dbReference type="EMBL" id="VDFC01000035">
    <property type="protein sequence ID" value="KAA0939287.1"/>
    <property type="molecule type" value="Genomic_DNA"/>
</dbReference>
<protein>
    <submittedName>
        <fullName evidence="1">Uncharacterized protein</fullName>
    </submittedName>
</protein>
<comment type="caution">
    <text evidence="1">The sequence shown here is derived from an EMBL/GenBank/DDBJ whole genome shotgun (WGS) entry which is preliminary data.</text>
</comment>
<dbReference type="OrthoDB" id="3698319at2"/>
<name>A0A5B0BC09_9ACTN</name>
<accession>A0A5B0BC09</accession>